<dbReference type="InterPro" id="IPR027652">
    <property type="entry name" value="PRP8"/>
</dbReference>
<dbReference type="GO" id="GO:0030619">
    <property type="term" value="F:U1 snRNA binding"/>
    <property type="evidence" value="ECO:0007669"/>
    <property type="project" value="TreeGrafter"/>
</dbReference>
<dbReference type="GO" id="GO:0071013">
    <property type="term" value="C:catalytic step 2 spliceosome"/>
    <property type="evidence" value="ECO:0007669"/>
    <property type="project" value="TreeGrafter"/>
</dbReference>
<dbReference type="Pfam" id="PF10598">
    <property type="entry name" value="RRM_4"/>
    <property type="match status" value="1"/>
</dbReference>
<dbReference type="OrthoDB" id="1096540at2759"/>
<proteinExistence type="predicted"/>
<dbReference type="Pfam" id="PF08083">
    <property type="entry name" value="PROCN"/>
    <property type="match status" value="2"/>
</dbReference>
<feature type="compositionally biased region" description="Low complexity" evidence="1">
    <location>
        <begin position="1"/>
        <end position="19"/>
    </location>
</feature>
<dbReference type="PANTHER" id="PTHR11140:SF0">
    <property type="entry name" value="PRE-MRNA-PROCESSING-SPLICING FACTOR 8"/>
    <property type="match status" value="1"/>
</dbReference>
<evidence type="ECO:0000259" key="4">
    <source>
        <dbReference type="Pfam" id="PF10598"/>
    </source>
</evidence>
<feature type="domain" description="RNA recognition motif spliceosomal PrP8" evidence="4">
    <location>
        <begin position="812"/>
        <end position="902"/>
    </location>
</feature>
<feature type="domain" description="PROCN" evidence="3">
    <location>
        <begin position="510"/>
        <end position="627"/>
    </location>
</feature>
<evidence type="ECO:0000259" key="2">
    <source>
        <dbReference type="Pfam" id="PF08082"/>
    </source>
</evidence>
<feature type="region of interest" description="Disordered" evidence="1">
    <location>
        <begin position="1"/>
        <end position="43"/>
    </location>
</feature>
<protein>
    <recommendedName>
        <fullName evidence="7">Pre-mRNA-processing-splicing factor 8</fullName>
    </recommendedName>
</protein>
<dbReference type="SUPFAM" id="SSF53098">
    <property type="entry name" value="Ribonuclease H-like"/>
    <property type="match status" value="1"/>
</dbReference>
<name>A0A9D5C4D0_9LILI</name>
<feature type="compositionally biased region" description="Polar residues" evidence="1">
    <location>
        <begin position="947"/>
        <end position="958"/>
    </location>
</feature>
<evidence type="ECO:0000313" key="5">
    <source>
        <dbReference type="EMBL" id="KAJ0966461.1"/>
    </source>
</evidence>
<dbReference type="GO" id="GO:0030623">
    <property type="term" value="F:U5 snRNA binding"/>
    <property type="evidence" value="ECO:0007669"/>
    <property type="project" value="TreeGrafter"/>
</dbReference>
<evidence type="ECO:0000313" key="6">
    <source>
        <dbReference type="Proteomes" id="UP001085076"/>
    </source>
</evidence>
<keyword evidence="6" id="KW-1185">Reference proteome</keyword>
<dbReference type="GO" id="GO:0005682">
    <property type="term" value="C:U5 snRNP"/>
    <property type="evidence" value="ECO:0007669"/>
    <property type="project" value="TreeGrafter"/>
</dbReference>
<dbReference type="Proteomes" id="UP001085076">
    <property type="component" value="Miscellaneous, Linkage group lg08"/>
</dbReference>
<gene>
    <name evidence="5" type="ORF">J5N97_027599</name>
</gene>
<organism evidence="5 6">
    <name type="scientific">Dioscorea zingiberensis</name>
    <dbReference type="NCBI Taxonomy" id="325984"/>
    <lineage>
        <taxon>Eukaryota</taxon>
        <taxon>Viridiplantae</taxon>
        <taxon>Streptophyta</taxon>
        <taxon>Embryophyta</taxon>
        <taxon>Tracheophyta</taxon>
        <taxon>Spermatophyta</taxon>
        <taxon>Magnoliopsida</taxon>
        <taxon>Liliopsida</taxon>
        <taxon>Dioscoreales</taxon>
        <taxon>Dioscoreaceae</taxon>
        <taxon>Dioscorea</taxon>
    </lineage>
</organism>
<dbReference type="EMBL" id="JAGGNH010000008">
    <property type="protein sequence ID" value="KAJ0966461.1"/>
    <property type="molecule type" value="Genomic_DNA"/>
</dbReference>
<evidence type="ECO:0000256" key="1">
    <source>
        <dbReference type="SAM" id="MobiDB-lite"/>
    </source>
</evidence>
<comment type="caution">
    <text evidence="5">The sequence shown here is derived from an EMBL/GenBank/DDBJ whole genome shotgun (WGS) entry which is preliminary data.</text>
</comment>
<reference evidence="5" key="2">
    <citation type="journal article" date="2022" name="Hortic Res">
        <title>The genome of Dioscorea zingiberensis sheds light on the biosynthesis, origin and evolution of the medicinally important diosgenin saponins.</title>
        <authorList>
            <person name="Li Y."/>
            <person name="Tan C."/>
            <person name="Li Z."/>
            <person name="Guo J."/>
            <person name="Li S."/>
            <person name="Chen X."/>
            <person name="Wang C."/>
            <person name="Dai X."/>
            <person name="Yang H."/>
            <person name="Song W."/>
            <person name="Hou L."/>
            <person name="Xu J."/>
            <person name="Tong Z."/>
            <person name="Xu A."/>
            <person name="Yuan X."/>
            <person name="Wang W."/>
            <person name="Yang Q."/>
            <person name="Chen L."/>
            <person name="Sun Z."/>
            <person name="Wang K."/>
            <person name="Pan B."/>
            <person name="Chen J."/>
            <person name="Bao Y."/>
            <person name="Liu F."/>
            <person name="Qi X."/>
            <person name="Gang D.R."/>
            <person name="Wen J."/>
            <person name="Li J."/>
        </authorList>
    </citation>
    <scope>NUCLEOTIDE SEQUENCE</scope>
    <source>
        <strain evidence="5">Dzin_1.0</strain>
    </source>
</reference>
<dbReference type="InterPro" id="IPR012337">
    <property type="entry name" value="RNaseH-like_sf"/>
</dbReference>
<dbReference type="InterPro" id="IPR019582">
    <property type="entry name" value="RRM_spliceosomal_PrP8"/>
</dbReference>
<dbReference type="InterPro" id="IPR012592">
    <property type="entry name" value="PROCN"/>
</dbReference>
<dbReference type="PANTHER" id="PTHR11140">
    <property type="entry name" value="PRE-MRNA SPLICING FACTOR PRP8"/>
    <property type="match status" value="1"/>
</dbReference>
<feature type="domain" description="PROCN" evidence="3">
    <location>
        <begin position="356"/>
        <end position="436"/>
    </location>
</feature>
<reference evidence="5" key="1">
    <citation type="submission" date="2021-03" db="EMBL/GenBank/DDBJ databases">
        <authorList>
            <person name="Li Z."/>
            <person name="Yang C."/>
        </authorList>
    </citation>
    <scope>NUCLEOTIDE SEQUENCE</scope>
    <source>
        <strain evidence="5">Dzin_1.0</strain>
        <tissue evidence="5">Leaf</tissue>
    </source>
</reference>
<dbReference type="GO" id="GO:0000244">
    <property type="term" value="P:spliceosomal tri-snRNP complex assembly"/>
    <property type="evidence" value="ECO:0007669"/>
    <property type="project" value="TreeGrafter"/>
</dbReference>
<evidence type="ECO:0000259" key="3">
    <source>
        <dbReference type="Pfam" id="PF08083"/>
    </source>
</evidence>
<dbReference type="Pfam" id="PF08082">
    <property type="entry name" value="PRO8NT"/>
    <property type="match status" value="1"/>
</dbReference>
<dbReference type="InterPro" id="IPR012591">
    <property type="entry name" value="PRO8NT"/>
</dbReference>
<dbReference type="GO" id="GO:0097157">
    <property type="term" value="F:pre-mRNA intronic binding"/>
    <property type="evidence" value="ECO:0007669"/>
    <property type="project" value="TreeGrafter"/>
</dbReference>
<evidence type="ECO:0008006" key="7">
    <source>
        <dbReference type="Google" id="ProtNLM"/>
    </source>
</evidence>
<sequence>MWNSGASSSASAPIAPPGTSVGGSGMPPPPPPPAVQPSYSIPPSPAELEAMLVEKARKRHQLNSKRYGDKRKFGFVETQKEDMPPEHVRKIIRDHGDMSSKKYRHDKRVYLGALKFIPMRVRHVKILYHITGAITFVNEIPWVVEPIYLAQWGTMWIMMRREKRDRRHFKRMRFPPFDDEEPPLDYADNLLDVDPLEAIQLELDEEEDSAVYAWFYDHKPLVKTKLINGPSYRKSHLPFPINKTLHSLAGQLLSDLIDHNYFYLFDMESFFTAKALNMCIPASAVVAFEIFVTVPLPCGLDLFSLRVSAGGPKFEPLYRDMEKGDEDWNEFNDINKLIIRQPLRTEYRIAFPHLYNNRPRKAEDIPLVSEWYKEHCPPAYPVKVRVSYQKLLKCFVLNELHHRPPKAQKKKHLFRSLQATKFFQTTELDWAEAGLQYTFSHVGQLTGMYRYKYRLMRQIRMCKDLKHLIYYRFNTGPVGKGPGCSLRVVIPKELPRLLPSSGLKVTPIWNFEAAVMHDVLDAMPEGIKQNKARTILQHLSEAWRCWKANIPWKVPGLPVPIENMILRYVKSKADWWTNVAHYNRERIRRGATVDKTVCRKNLGRLTRLWLKAEQERQHNYLKDGPYVTPEEAVAIYTTTVHWLESRKFSPIPFPPLSYKHDTKLLILALERLKESYSVAVRLNQLQREELGLIEQAYDNPHEALSRIKRHLLTQRSFKEVGIEFMDLYSYLIPVYEIEPLEKITDAYLDQYLWYEGDKRHLFPNWIKPADSEPPPLLVYKWCQGINNLQSIWDTSDGQCVVMLQTKFEKFFEKIDLTMLNRLLRLVLDHNIADYVTAKNNVVLSYKDMSHTNSYGLIRGLQFASFVVQYYGLVLDLLLLGLTRSSEIAGPPQMPNEFITYSDTKIETRHPVRLYSRYIDKVHILFRFTHEEARDLIQRYLTEHPDPNNENMVGYNNKNVGEGCTE</sequence>
<feature type="compositionally biased region" description="Pro residues" evidence="1">
    <location>
        <begin position="26"/>
        <end position="43"/>
    </location>
</feature>
<dbReference type="GO" id="GO:0030620">
    <property type="term" value="F:U2 snRNA binding"/>
    <property type="evidence" value="ECO:0007669"/>
    <property type="project" value="TreeGrafter"/>
</dbReference>
<dbReference type="AlphaFoldDB" id="A0A9D5C4D0"/>
<dbReference type="GO" id="GO:0017070">
    <property type="term" value="F:U6 snRNA binding"/>
    <property type="evidence" value="ECO:0007669"/>
    <property type="project" value="TreeGrafter"/>
</dbReference>
<feature type="domain" description="PRO8NT" evidence="2">
    <location>
        <begin position="80"/>
        <end position="217"/>
    </location>
</feature>
<feature type="region of interest" description="Disordered" evidence="1">
    <location>
        <begin position="946"/>
        <end position="965"/>
    </location>
</feature>
<accession>A0A9D5C4D0</accession>